<dbReference type="Pfam" id="PF00488">
    <property type="entry name" value="MutS_V"/>
    <property type="match status" value="1"/>
</dbReference>
<sequence length="596" mass="69208">MSIYEKRVTKYEKLVSHLEKRLHSVGNWRLLTAVSGIIISAGADRFGLYYLFWSSILIFTSLFIYLVIEYNKLKKVLEYGKSMLKINGDSAKRLNGTWVEFEDVGEELKNENHDYSSDLDIFGRGSLFQWINTTNTYLGRAKLKDFLTKSCYSEKLLYDRQTAIIELAKKRWWRQRFQAEGFEIANEIREDERLIKWFETKNNFYARKDIVILIRLSPFVTISTFLLGYGFSVIPRFIPILALIIQIVMLLVGVKQRNIDLNTVYTYQRNIRVYKNMLKRFEKVNFKSLYINNLMEIIKSKDGLSAYKQLAELEKIVDSISNRGNLMFLPINIFLLWDYQCMVSLEKWKRNSGHLVNNWLTALGEMEALSSLAIISFDYPEWTMPVFTKESSVVRSKGIGHPLLTNKQVYNDLIIEKPKNILLITGSNMSGKSTLLRTIGINLVLAYAGAPVCAKEFQCSFMRIITCMRVSDNLEKSISSFYAELLRIKEILRATEESQQVFFLLDEIFKGTNSHDRHLGAKILIAKLYKQNAVGLVSTHDLELGELEQSTNGNIVNYHFQEHYKEGKIYFDYKLRKGISTTRNALYLMKMIGLED</sequence>
<feature type="domain" description="DNA mismatch repair proteins mutS family" evidence="5">
    <location>
        <begin position="419"/>
        <end position="596"/>
    </location>
</feature>
<evidence type="ECO:0000259" key="5">
    <source>
        <dbReference type="SMART" id="SM00534"/>
    </source>
</evidence>
<dbReference type="CDD" id="cd03283">
    <property type="entry name" value="ABC_MutS-like"/>
    <property type="match status" value="1"/>
</dbReference>
<dbReference type="RefSeq" id="WP_132849764.1">
    <property type="nucleotide sequence ID" value="NZ_CP058648.1"/>
</dbReference>
<dbReference type="Proteomes" id="UP000295504">
    <property type="component" value="Unassembled WGS sequence"/>
</dbReference>
<dbReference type="GO" id="GO:0030983">
    <property type="term" value="F:mismatched DNA binding"/>
    <property type="evidence" value="ECO:0007669"/>
    <property type="project" value="InterPro"/>
</dbReference>
<protein>
    <submittedName>
        <fullName evidence="6">MutS-like protein</fullName>
    </submittedName>
</protein>
<dbReference type="InterPro" id="IPR045076">
    <property type="entry name" value="MutS"/>
</dbReference>
<keyword evidence="4" id="KW-1133">Transmembrane helix</keyword>
<dbReference type="AlphaFoldDB" id="A0A4R2TJE3"/>
<evidence type="ECO:0000256" key="4">
    <source>
        <dbReference type="SAM" id="Phobius"/>
    </source>
</evidence>
<keyword evidence="4" id="KW-0812">Transmembrane</keyword>
<reference evidence="6 7" key="1">
    <citation type="submission" date="2019-03" db="EMBL/GenBank/DDBJ databases">
        <title>Genomic Encyclopedia of Type Strains, Phase IV (KMG-IV): sequencing the most valuable type-strain genomes for metagenomic binning, comparative biology and taxonomic classification.</title>
        <authorList>
            <person name="Goeker M."/>
        </authorList>
    </citation>
    <scope>NUCLEOTIDE SEQUENCE [LARGE SCALE GENOMIC DNA]</scope>
    <source>
        <strain evidence="6 7">DSM 100013</strain>
    </source>
</reference>
<dbReference type="PANTHER" id="PTHR11361:SF99">
    <property type="entry name" value="DNA MISMATCH REPAIR PROTEIN"/>
    <property type="match status" value="1"/>
</dbReference>
<dbReference type="SMART" id="SM00534">
    <property type="entry name" value="MUTSac"/>
    <property type="match status" value="1"/>
</dbReference>
<evidence type="ECO:0000313" key="7">
    <source>
        <dbReference type="Proteomes" id="UP000295504"/>
    </source>
</evidence>
<evidence type="ECO:0000313" key="6">
    <source>
        <dbReference type="EMBL" id="TCP94932.1"/>
    </source>
</evidence>
<dbReference type="Gene3D" id="1.10.1420.10">
    <property type="match status" value="1"/>
</dbReference>
<dbReference type="Gene3D" id="3.40.50.300">
    <property type="entry name" value="P-loop containing nucleotide triphosphate hydrolases"/>
    <property type="match status" value="1"/>
</dbReference>
<feature type="transmembrane region" description="Helical" evidence="4">
    <location>
        <begin position="26"/>
        <end position="43"/>
    </location>
</feature>
<dbReference type="PANTHER" id="PTHR11361">
    <property type="entry name" value="DNA MISMATCH REPAIR PROTEIN MUTS FAMILY MEMBER"/>
    <property type="match status" value="1"/>
</dbReference>
<keyword evidence="3" id="KW-0238">DNA-binding</keyword>
<dbReference type="SUPFAM" id="SSF48334">
    <property type="entry name" value="DNA repair protein MutS, domain III"/>
    <property type="match status" value="1"/>
</dbReference>
<dbReference type="GO" id="GO:0005829">
    <property type="term" value="C:cytosol"/>
    <property type="evidence" value="ECO:0007669"/>
    <property type="project" value="TreeGrafter"/>
</dbReference>
<keyword evidence="1" id="KW-0547">Nucleotide-binding</keyword>
<evidence type="ECO:0000256" key="2">
    <source>
        <dbReference type="ARBA" id="ARBA00022840"/>
    </source>
</evidence>
<organism evidence="6 7">
    <name type="scientific">Serpentinicella alkaliphila</name>
    <dbReference type="NCBI Taxonomy" id="1734049"/>
    <lineage>
        <taxon>Bacteria</taxon>
        <taxon>Bacillati</taxon>
        <taxon>Bacillota</taxon>
        <taxon>Clostridia</taxon>
        <taxon>Peptostreptococcales</taxon>
        <taxon>Natronincolaceae</taxon>
        <taxon>Serpentinicella</taxon>
    </lineage>
</organism>
<keyword evidence="4" id="KW-0472">Membrane</keyword>
<dbReference type="InterPro" id="IPR000432">
    <property type="entry name" value="DNA_mismatch_repair_MutS_C"/>
</dbReference>
<accession>A0A4R2TJE3</accession>
<feature type="transmembrane region" description="Helical" evidence="4">
    <location>
        <begin position="49"/>
        <end position="68"/>
    </location>
</feature>
<dbReference type="GO" id="GO:0006298">
    <property type="term" value="P:mismatch repair"/>
    <property type="evidence" value="ECO:0007669"/>
    <property type="project" value="InterPro"/>
</dbReference>
<feature type="transmembrane region" description="Helical" evidence="4">
    <location>
        <begin position="237"/>
        <end position="254"/>
    </location>
</feature>
<evidence type="ECO:0000256" key="3">
    <source>
        <dbReference type="ARBA" id="ARBA00023125"/>
    </source>
</evidence>
<dbReference type="SUPFAM" id="SSF52540">
    <property type="entry name" value="P-loop containing nucleoside triphosphate hydrolases"/>
    <property type="match status" value="1"/>
</dbReference>
<dbReference type="InterPro" id="IPR027417">
    <property type="entry name" value="P-loop_NTPase"/>
</dbReference>
<dbReference type="InterPro" id="IPR036187">
    <property type="entry name" value="DNA_mismatch_repair_MutS_sf"/>
</dbReference>
<name>A0A4R2TJE3_9FIRM</name>
<keyword evidence="2" id="KW-0067">ATP-binding</keyword>
<proteinExistence type="predicted"/>
<dbReference type="OrthoDB" id="9802448at2"/>
<keyword evidence="7" id="KW-1185">Reference proteome</keyword>
<comment type="caution">
    <text evidence="6">The sequence shown here is derived from an EMBL/GenBank/DDBJ whole genome shotgun (WGS) entry which is preliminary data.</text>
</comment>
<evidence type="ECO:0000256" key="1">
    <source>
        <dbReference type="ARBA" id="ARBA00022741"/>
    </source>
</evidence>
<gene>
    <name evidence="6" type="ORF">EDD79_10671</name>
</gene>
<dbReference type="GO" id="GO:0005524">
    <property type="term" value="F:ATP binding"/>
    <property type="evidence" value="ECO:0007669"/>
    <property type="project" value="UniProtKB-KW"/>
</dbReference>
<dbReference type="GO" id="GO:0140664">
    <property type="term" value="F:ATP-dependent DNA damage sensor activity"/>
    <property type="evidence" value="ECO:0007669"/>
    <property type="project" value="InterPro"/>
</dbReference>
<dbReference type="EMBL" id="SLYC01000067">
    <property type="protein sequence ID" value="TCP94932.1"/>
    <property type="molecule type" value="Genomic_DNA"/>
</dbReference>
<feature type="transmembrane region" description="Helical" evidence="4">
    <location>
        <begin position="210"/>
        <end position="231"/>
    </location>
</feature>